<evidence type="ECO:0000256" key="1">
    <source>
        <dbReference type="SAM" id="MobiDB-lite"/>
    </source>
</evidence>
<dbReference type="RefSeq" id="WP_192748184.1">
    <property type="nucleotide sequence ID" value="NZ_BAABJL010000253.1"/>
</dbReference>
<name>A0A927MMC7_9ACTN</name>
<keyword evidence="2" id="KW-0472">Membrane</keyword>
<protein>
    <submittedName>
        <fullName evidence="3">O-methyltransferase YrrM</fullName>
    </submittedName>
</protein>
<feature type="transmembrane region" description="Helical" evidence="2">
    <location>
        <begin position="12"/>
        <end position="30"/>
    </location>
</feature>
<gene>
    <name evidence="3" type="ORF">HEB94_000169</name>
</gene>
<dbReference type="Proteomes" id="UP000638648">
    <property type="component" value="Unassembled WGS sequence"/>
</dbReference>
<dbReference type="PANTHER" id="PTHR43167">
    <property type="entry name" value="PUTATIVE (AFU_ORTHOLOGUE AFUA_6G01830)-RELATED"/>
    <property type="match status" value="1"/>
</dbReference>
<proteinExistence type="predicted"/>
<keyword evidence="2" id="KW-1133">Transmembrane helix</keyword>
<dbReference type="Gene3D" id="3.40.50.150">
    <property type="entry name" value="Vaccinia Virus protein VP39"/>
    <property type="match status" value="1"/>
</dbReference>
<evidence type="ECO:0000256" key="2">
    <source>
        <dbReference type="SAM" id="Phobius"/>
    </source>
</evidence>
<dbReference type="PANTHER" id="PTHR43167:SF1">
    <property type="entry name" value="PUTATIVE (AFU_ORTHOLOGUE AFUA_6G01830)-RELATED"/>
    <property type="match status" value="1"/>
</dbReference>
<keyword evidence="4" id="KW-1185">Reference proteome</keyword>
<feature type="transmembrane region" description="Helical" evidence="2">
    <location>
        <begin position="36"/>
        <end position="54"/>
    </location>
</feature>
<evidence type="ECO:0000313" key="3">
    <source>
        <dbReference type="EMBL" id="MBE1603321.1"/>
    </source>
</evidence>
<dbReference type="SUPFAM" id="SSF53335">
    <property type="entry name" value="S-adenosyl-L-methionine-dependent methyltransferases"/>
    <property type="match status" value="1"/>
</dbReference>
<comment type="caution">
    <text evidence="3">The sequence shown here is derived from an EMBL/GenBank/DDBJ whole genome shotgun (WGS) entry which is preliminary data.</text>
</comment>
<evidence type="ECO:0000313" key="4">
    <source>
        <dbReference type="Proteomes" id="UP000638648"/>
    </source>
</evidence>
<reference evidence="3" key="1">
    <citation type="submission" date="2020-10" db="EMBL/GenBank/DDBJ databases">
        <title>Sequencing the genomes of 1000 actinobacteria strains.</title>
        <authorList>
            <person name="Klenk H.-P."/>
        </authorList>
    </citation>
    <scope>NUCLEOTIDE SEQUENCE</scope>
    <source>
        <strain evidence="3">DSM 45354</strain>
    </source>
</reference>
<organism evidence="3 4">
    <name type="scientific">Actinopolymorpha pittospori</name>
    <dbReference type="NCBI Taxonomy" id="648752"/>
    <lineage>
        <taxon>Bacteria</taxon>
        <taxon>Bacillati</taxon>
        <taxon>Actinomycetota</taxon>
        <taxon>Actinomycetes</taxon>
        <taxon>Propionibacteriales</taxon>
        <taxon>Actinopolymorphaceae</taxon>
        <taxon>Actinopolymorpha</taxon>
    </lineage>
</organism>
<sequence length="378" mass="42340">MRRTRVWSTRVLIIGAAVVWTSGVVVLRLLDQIDSATTAALVALGLLAGGLFQMQRLNRSLDRRHQLQAAALTRLSSQSDQHNAAFAALRAELDTLAGRSLSYLAGLTVQLHQHNGEFSALHTELDTLTQHSISRDELRSDLLTTYHQLEALQNLYSVIELDQPIPQTRGFATSPDLLLLLVDLVRVRRPHLIVTCGSGMSTVWLALALRKFGIDGRVVALEHDQRCHDETRALIETRGLGDLAEVRLAPLEPVDVDGDSFRWYTRSAWEDLTDIEILFVDGPPPASSGRLARLPALPLLAKHLRSDHVVVLDDTYRTDEREIAASWLQMFPEYSPDGLSLEKEAVVLRSQSTNRAPELTENEAQTRAPRERRKVRRR</sequence>
<dbReference type="Pfam" id="PF13578">
    <property type="entry name" value="Methyltransf_24"/>
    <property type="match status" value="1"/>
</dbReference>
<accession>A0A927MMC7</accession>
<feature type="region of interest" description="Disordered" evidence="1">
    <location>
        <begin position="351"/>
        <end position="378"/>
    </location>
</feature>
<dbReference type="EMBL" id="JADBEM010000001">
    <property type="protein sequence ID" value="MBE1603321.1"/>
    <property type="molecule type" value="Genomic_DNA"/>
</dbReference>
<dbReference type="AlphaFoldDB" id="A0A927MMC7"/>
<keyword evidence="2" id="KW-0812">Transmembrane</keyword>
<dbReference type="InterPro" id="IPR029063">
    <property type="entry name" value="SAM-dependent_MTases_sf"/>
</dbReference>